<dbReference type="Proteomes" id="UP001525379">
    <property type="component" value="Unassembled WGS sequence"/>
</dbReference>
<keyword evidence="3" id="KW-1185">Reference proteome</keyword>
<keyword evidence="1" id="KW-1133">Transmembrane helix</keyword>
<gene>
    <name evidence="2" type="ORF">M3D15_08640</name>
</gene>
<feature type="transmembrane region" description="Helical" evidence="1">
    <location>
        <begin position="20"/>
        <end position="44"/>
    </location>
</feature>
<proteinExistence type="predicted"/>
<evidence type="ECO:0000313" key="3">
    <source>
        <dbReference type="Proteomes" id="UP001525379"/>
    </source>
</evidence>
<organism evidence="2 3">
    <name type="scientific">Pseudoclavibacter albus</name>
    <dbReference type="NCBI Taxonomy" id="272241"/>
    <lineage>
        <taxon>Bacteria</taxon>
        <taxon>Bacillati</taxon>
        <taxon>Actinomycetota</taxon>
        <taxon>Actinomycetes</taxon>
        <taxon>Micrococcales</taxon>
        <taxon>Microbacteriaceae</taxon>
        <taxon>Pseudoclavibacter</taxon>
    </lineage>
</organism>
<accession>A0ABT2HYJ7</accession>
<sequence length="93" mass="9608">MTSPTPLDRADARQRAGRTLVQSLAVDLALTLAVAIATALMPILTTAEAADFLTPALWIAVAAAVAKSGMVALVSWLARLNAAPPPPRGRHAN</sequence>
<feature type="transmembrane region" description="Helical" evidence="1">
    <location>
        <begin position="56"/>
        <end position="78"/>
    </location>
</feature>
<keyword evidence="1" id="KW-0812">Transmembrane</keyword>
<evidence type="ECO:0000313" key="2">
    <source>
        <dbReference type="EMBL" id="MCT2043390.1"/>
    </source>
</evidence>
<reference evidence="2 3" key="1">
    <citation type="submission" date="2022-04" db="EMBL/GenBank/DDBJ databases">
        <title>Human microbiome associated bacterial genomes.</title>
        <authorList>
            <person name="Sandstrom S."/>
            <person name="Salamzade R."/>
            <person name="Kalan L.R."/>
        </authorList>
    </citation>
    <scope>NUCLEOTIDE SEQUENCE [LARGE SCALE GENOMIC DNA]</scope>
    <source>
        <strain evidence="3">p3-SID1799</strain>
    </source>
</reference>
<protein>
    <submittedName>
        <fullName evidence="2">Uncharacterized protein</fullName>
    </submittedName>
</protein>
<comment type="caution">
    <text evidence="2">The sequence shown here is derived from an EMBL/GenBank/DDBJ whole genome shotgun (WGS) entry which is preliminary data.</text>
</comment>
<keyword evidence="1" id="KW-0472">Membrane</keyword>
<evidence type="ECO:0000256" key="1">
    <source>
        <dbReference type="SAM" id="Phobius"/>
    </source>
</evidence>
<dbReference type="EMBL" id="JALXSQ010000041">
    <property type="protein sequence ID" value="MCT2043390.1"/>
    <property type="molecule type" value="Genomic_DNA"/>
</dbReference>
<dbReference type="RefSeq" id="WP_260104563.1">
    <property type="nucleotide sequence ID" value="NZ_JALXSQ010000041.1"/>
</dbReference>
<name>A0ABT2HYJ7_9MICO</name>